<keyword evidence="7" id="KW-0413">Isomerase</keyword>
<name>A0A1M6WZW1_9BACT</name>
<keyword evidence="10" id="KW-1185">Reference proteome</keyword>
<dbReference type="GO" id="GO:0008830">
    <property type="term" value="F:dTDP-4-dehydrorhamnose 3,5-epimerase activity"/>
    <property type="evidence" value="ECO:0007669"/>
    <property type="project" value="UniProtKB-UniRule"/>
</dbReference>
<evidence type="ECO:0000313" key="9">
    <source>
        <dbReference type="EMBL" id="SHK99181.1"/>
    </source>
</evidence>
<evidence type="ECO:0000256" key="1">
    <source>
        <dbReference type="ARBA" id="ARBA00001298"/>
    </source>
</evidence>
<dbReference type="PANTHER" id="PTHR21047">
    <property type="entry name" value="DTDP-6-DEOXY-D-GLUCOSE-3,5 EPIMERASE"/>
    <property type="match status" value="1"/>
</dbReference>
<comment type="subunit">
    <text evidence="7">Homodimer.</text>
</comment>
<dbReference type="Proteomes" id="UP000183994">
    <property type="component" value="Unassembled WGS sequence"/>
</dbReference>
<proteinExistence type="inferred from homology"/>
<gene>
    <name evidence="9" type="ORF">SAMN02745216_04437</name>
</gene>
<evidence type="ECO:0000256" key="5">
    <source>
        <dbReference type="PIRSR" id="PIRSR600888-1"/>
    </source>
</evidence>
<comment type="pathway">
    <text evidence="7">Carbohydrate biosynthesis; dTDP-L-rhamnose biosynthesis.</text>
</comment>
<evidence type="ECO:0000256" key="2">
    <source>
        <dbReference type="ARBA" id="ARBA00001997"/>
    </source>
</evidence>
<dbReference type="InterPro" id="IPR000888">
    <property type="entry name" value="RmlC-like"/>
</dbReference>
<dbReference type="Pfam" id="PF00908">
    <property type="entry name" value="dTDP_sugar_isom"/>
    <property type="match status" value="1"/>
</dbReference>
<dbReference type="CDD" id="cd00438">
    <property type="entry name" value="cupin_RmlC"/>
    <property type="match status" value="1"/>
</dbReference>
<sequence>MKIQETPLPGVLIIEPPVFSDHRGLFMETYHSARFAAHGLDVKFVQDNLSLSGEKVLRGLHYQIERAQAKLVQAVQGRIFDVAVDVRKGSPFFGRWTGAILDDESHRQMFIPAGFAHGFCVLSKEARVCYKCDALYAPGDEGTLLWSDPDVGVEWPLSDPILSEKDQAGPRLKDIPPNRLPAYK</sequence>
<feature type="compositionally biased region" description="Basic and acidic residues" evidence="8">
    <location>
        <begin position="162"/>
        <end position="176"/>
    </location>
</feature>
<comment type="catalytic activity">
    <reaction evidence="1 7">
        <text>dTDP-4-dehydro-6-deoxy-alpha-D-glucose = dTDP-4-dehydro-beta-L-rhamnose</text>
        <dbReference type="Rhea" id="RHEA:16969"/>
        <dbReference type="ChEBI" id="CHEBI:57649"/>
        <dbReference type="ChEBI" id="CHEBI:62830"/>
        <dbReference type="EC" id="5.1.3.13"/>
    </reaction>
</comment>
<dbReference type="STRING" id="1121393.SAMN02745216_04437"/>
<accession>A0A1M6WZW1</accession>
<reference evidence="10" key="1">
    <citation type="submission" date="2016-11" db="EMBL/GenBank/DDBJ databases">
        <authorList>
            <person name="Varghese N."/>
            <person name="Submissions S."/>
        </authorList>
    </citation>
    <scope>NUCLEOTIDE SEQUENCE [LARGE SCALE GENOMIC DNA]</scope>
    <source>
        <strain evidence="10">DSM 16219</strain>
    </source>
</reference>
<dbReference type="AlphaFoldDB" id="A0A1M6WZW1"/>
<dbReference type="GO" id="GO:0005829">
    <property type="term" value="C:cytosol"/>
    <property type="evidence" value="ECO:0007669"/>
    <property type="project" value="TreeGrafter"/>
</dbReference>
<evidence type="ECO:0000256" key="8">
    <source>
        <dbReference type="SAM" id="MobiDB-lite"/>
    </source>
</evidence>
<dbReference type="Gene3D" id="2.60.120.10">
    <property type="entry name" value="Jelly Rolls"/>
    <property type="match status" value="1"/>
</dbReference>
<dbReference type="GO" id="GO:0019305">
    <property type="term" value="P:dTDP-rhamnose biosynthetic process"/>
    <property type="evidence" value="ECO:0007669"/>
    <property type="project" value="UniProtKB-UniRule"/>
</dbReference>
<evidence type="ECO:0000256" key="6">
    <source>
        <dbReference type="PIRSR" id="PIRSR600888-3"/>
    </source>
</evidence>
<evidence type="ECO:0000256" key="4">
    <source>
        <dbReference type="ARBA" id="ARBA00019595"/>
    </source>
</evidence>
<evidence type="ECO:0000256" key="3">
    <source>
        <dbReference type="ARBA" id="ARBA00012098"/>
    </source>
</evidence>
<dbReference type="EMBL" id="FQZU01000040">
    <property type="protein sequence ID" value="SHK99181.1"/>
    <property type="molecule type" value="Genomic_DNA"/>
</dbReference>
<dbReference type="InterPro" id="IPR014710">
    <property type="entry name" value="RmlC-like_jellyroll"/>
</dbReference>
<evidence type="ECO:0000313" key="10">
    <source>
        <dbReference type="Proteomes" id="UP000183994"/>
    </source>
</evidence>
<dbReference type="EC" id="5.1.3.13" evidence="3 7"/>
<evidence type="ECO:0000256" key="7">
    <source>
        <dbReference type="RuleBase" id="RU364069"/>
    </source>
</evidence>
<organism evidence="9 10">
    <name type="scientific">Desulfatibacillum alkenivorans DSM 16219</name>
    <dbReference type="NCBI Taxonomy" id="1121393"/>
    <lineage>
        <taxon>Bacteria</taxon>
        <taxon>Pseudomonadati</taxon>
        <taxon>Thermodesulfobacteriota</taxon>
        <taxon>Desulfobacteria</taxon>
        <taxon>Desulfobacterales</taxon>
        <taxon>Desulfatibacillaceae</taxon>
        <taxon>Desulfatibacillum</taxon>
    </lineage>
</organism>
<feature type="active site" description="Proton donor" evidence="5">
    <location>
        <position position="130"/>
    </location>
</feature>
<dbReference type="RefSeq" id="WP_073478437.1">
    <property type="nucleotide sequence ID" value="NZ_FQZU01000040.1"/>
</dbReference>
<comment type="similarity">
    <text evidence="7">Belongs to the dTDP-4-dehydrorhamnose 3,5-epimerase family.</text>
</comment>
<feature type="active site" description="Proton acceptor" evidence="5">
    <location>
        <position position="61"/>
    </location>
</feature>
<dbReference type="GO" id="GO:0000271">
    <property type="term" value="P:polysaccharide biosynthetic process"/>
    <property type="evidence" value="ECO:0007669"/>
    <property type="project" value="TreeGrafter"/>
</dbReference>
<dbReference type="UniPathway" id="UPA00124"/>
<protein>
    <recommendedName>
        <fullName evidence="4 7">dTDP-4-dehydrorhamnose 3,5-epimerase</fullName>
        <ecNumber evidence="3 7">5.1.3.13</ecNumber>
    </recommendedName>
    <alternativeName>
        <fullName evidence="7">Thymidine diphospho-4-keto-rhamnose 3,5-epimerase</fullName>
    </alternativeName>
</protein>
<dbReference type="SUPFAM" id="SSF51182">
    <property type="entry name" value="RmlC-like cupins"/>
    <property type="match status" value="1"/>
</dbReference>
<dbReference type="NCBIfam" id="TIGR01221">
    <property type="entry name" value="rmlC"/>
    <property type="match status" value="1"/>
</dbReference>
<dbReference type="InterPro" id="IPR011051">
    <property type="entry name" value="RmlC_Cupin_sf"/>
</dbReference>
<feature type="site" description="Participates in a stacking interaction with the thymidine ring of dTDP-4-oxo-6-deoxyglucose" evidence="6">
    <location>
        <position position="136"/>
    </location>
</feature>
<comment type="function">
    <text evidence="2 7">Catalyzes the epimerization of the C3' and C5'positions of dTDP-6-deoxy-D-xylo-4-hexulose, forming dTDP-6-deoxy-L-lyxo-4-hexulose.</text>
</comment>
<dbReference type="PANTHER" id="PTHR21047:SF2">
    <property type="entry name" value="THYMIDINE DIPHOSPHO-4-KETO-RHAMNOSE 3,5-EPIMERASE"/>
    <property type="match status" value="1"/>
</dbReference>
<feature type="region of interest" description="Disordered" evidence="8">
    <location>
        <begin position="161"/>
        <end position="184"/>
    </location>
</feature>
<dbReference type="OrthoDB" id="9800680at2"/>